<dbReference type="PANTHER" id="PTHR47357">
    <property type="entry name" value="COP1-INTERACTIVE PROTEIN 1"/>
    <property type="match status" value="1"/>
</dbReference>
<gene>
    <name evidence="3" type="ORF">B0J12DRAFT_654006</name>
</gene>
<evidence type="ECO:0000313" key="4">
    <source>
        <dbReference type="Proteomes" id="UP000774617"/>
    </source>
</evidence>
<sequence length="1112" mass="122746">MNLLETLTAEVERIVSAPYAVSLKNLHDILLQCDNYILHAWADASACQVLPLARCVKEALQIWPYAIEILHKLAQTCAFRDAFLQQDPNILDAFLRKANTADPSSMVSQICVVLLSAPLPQTVPLPLSAQEFFMRSFDRGSKSMEDHDVGIIHSLLDGACGSLLGVLPEDRIEYIEEKTYDLLKACGSRTGPHEDRHKLHILCLGLMGILAPSCEPNIKELPFTALTSAENALLHPQRSSPVKHLSEIPRIFRGSAARATIQLVVNLAIGMLSNISKGVDNTTVNYLNIVSRVLAIMPLKERQGYFSEGTKFVSKFLEKVLKSGDHPGVQLQGLACIGLLYEGRHIPEAVVSAYEKVLLLARQTPQENRASTEAARLSMPCFAAQLHEGFVRDALCSAVQSTVLATSQPRELQWLHLLTQLLGEVAQDAMCVRKSILLTLSSDSFQEHLETLLSFCPPSIASSQGHGKPCRNRALAAATELGLGICSLLLRAALLAQADELGMDTQVGLRLLQRQQVLAASRIPPCTHTRPSQNNSFELSLIEQASTPFSQSDSREWRSRLAKELEVQERQRLDLIERRMGEVCRDLEARCEQVEEPLRLEQQKVQALQDEIYQLKARNEDLSKHTADLESREVDRDMLMQGLESEKVQAKKELRHANKVNGDLSKKADDLHRRLGEANTAASKTLAHARQEHDRMESDLRALLMKEETRCEEQAGEIDGLKAYIANIEGELAANREALARELKSGEDLVENLDNALQQIEEQKTAKLQAQAEVSDLIEKESALIDQLRQAHAALNEAYKNVAELKADHETAVATMDAELETLRSAAEAELQRVEEEATRAHQTSERKLQAAHEKIEGLVGERDALSAKVQTRDSQITQLQRKIEVITNARDCAEARAEEVEAWRDRMWSAMGAPAGGLHERSAAPRRHTGSRAGTATPKRQSKRRTLAESGINSDDDRNEDPDRTESERTQSPGTPNGPQQDPSASPTPKRAKVHRQQPFRPPMLKTAQSAPAESRRRSTRLSQTDKTSIATRRPLEDVSTGRGNVSPVRRSIGASKAVSFGGVPLSSAPSTRPEASFDVSEFLAATPLTPSGRLQQEADPTGSGDTTVDL</sequence>
<evidence type="ECO:0000313" key="3">
    <source>
        <dbReference type="EMBL" id="KAH7057297.1"/>
    </source>
</evidence>
<name>A0ABQ8GJ37_9PEZI</name>
<keyword evidence="1" id="KW-0175">Coiled coil</keyword>
<comment type="caution">
    <text evidence="3">The sequence shown here is derived from an EMBL/GenBank/DDBJ whole genome shotgun (WGS) entry which is preliminary data.</text>
</comment>
<feature type="coiled-coil region" evidence="1">
    <location>
        <begin position="558"/>
        <end position="660"/>
    </location>
</feature>
<reference evidence="3 4" key="1">
    <citation type="journal article" date="2021" name="Nat. Commun.">
        <title>Genetic determinants of endophytism in the Arabidopsis root mycobiome.</title>
        <authorList>
            <person name="Mesny F."/>
            <person name="Miyauchi S."/>
            <person name="Thiergart T."/>
            <person name="Pickel B."/>
            <person name="Atanasova L."/>
            <person name="Karlsson M."/>
            <person name="Huettel B."/>
            <person name="Barry K.W."/>
            <person name="Haridas S."/>
            <person name="Chen C."/>
            <person name="Bauer D."/>
            <person name="Andreopoulos W."/>
            <person name="Pangilinan J."/>
            <person name="LaButti K."/>
            <person name="Riley R."/>
            <person name="Lipzen A."/>
            <person name="Clum A."/>
            <person name="Drula E."/>
            <person name="Henrissat B."/>
            <person name="Kohler A."/>
            <person name="Grigoriev I.V."/>
            <person name="Martin F.M."/>
            <person name="Hacquard S."/>
        </authorList>
    </citation>
    <scope>NUCLEOTIDE SEQUENCE [LARGE SCALE GENOMIC DNA]</scope>
    <source>
        <strain evidence="3 4">MPI-SDFR-AT-0080</strain>
    </source>
</reference>
<keyword evidence="4" id="KW-1185">Reference proteome</keyword>
<evidence type="ECO:0000256" key="2">
    <source>
        <dbReference type="SAM" id="MobiDB-lite"/>
    </source>
</evidence>
<dbReference type="EMBL" id="JAGTJR010000007">
    <property type="protein sequence ID" value="KAH7057297.1"/>
    <property type="molecule type" value="Genomic_DNA"/>
</dbReference>
<feature type="compositionally biased region" description="Polar residues" evidence="2">
    <location>
        <begin position="1022"/>
        <end position="1032"/>
    </location>
</feature>
<evidence type="ECO:0008006" key="5">
    <source>
        <dbReference type="Google" id="ProtNLM"/>
    </source>
</evidence>
<proteinExistence type="predicted"/>
<evidence type="ECO:0000256" key="1">
    <source>
        <dbReference type="SAM" id="Coils"/>
    </source>
</evidence>
<accession>A0ABQ8GJ37</accession>
<protein>
    <recommendedName>
        <fullName evidence="5">Armadillo-like helical</fullName>
    </recommendedName>
</protein>
<feature type="coiled-coil region" evidence="1">
    <location>
        <begin position="736"/>
        <end position="844"/>
    </location>
</feature>
<organism evidence="3 4">
    <name type="scientific">Macrophomina phaseolina</name>
    <dbReference type="NCBI Taxonomy" id="35725"/>
    <lineage>
        <taxon>Eukaryota</taxon>
        <taxon>Fungi</taxon>
        <taxon>Dikarya</taxon>
        <taxon>Ascomycota</taxon>
        <taxon>Pezizomycotina</taxon>
        <taxon>Dothideomycetes</taxon>
        <taxon>Dothideomycetes incertae sedis</taxon>
        <taxon>Botryosphaeriales</taxon>
        <taxon>Botryosphaeriaceae</taxon>
        <taxon>Macrophomina</taxon>
    </lineage>
</organism>
<dbReference type="PANTHER" id="PTHR47357:SF1">
    <property type="entry name" value="SPINDLE POLE BODY COMPONENT 110"/>
    <property type="match status" value="1"/>
</dbReference>
<feature type="region of interest" description="Disordered" evidence="2">
    <location>
        <begin position="915"/>
        <end position="1112"/>
    </location>
</feature>
<dbReference type="Proteomes" id="UP000774617">
    <property type="component" value="Unassembled WGS sequence"/>
</dbReference>
<feature type="compositionally biased region" description="Polar residues" evidence="2">
    <location>
        <begin position="971"/>
        <end position="988"/>
    </location>
</feature>